<proteinExistence type="predicted"/>
<dbReference type="AlphaFoldDB" id="A0A371CZE1"/>
<accession>A0A371CZE1</accession>
<reference evidence="2 3" key="1">
    <citation type="journal article" date="2018" name="Biotechnol. Biofuels">
        <title>Integrative visual omics of the white-rot fungus Polyporus brumalis exposes the biotechnological potential of its oxidative enzymes for delignifying raw plant biomass.</title>
        <authorList>
            <person name="Miyauchi S."/>
            <person name="Rancon A."/>
            <person name="Drula E."/>
            <person name="Hage H."/>
            <person name="Chaduli D."/>
            <person name="Favel A."/>
            <person name="Grisel S."/>
            <person name="Henrissat B."/>
            <person name="Herpoel-Gimbert I."/>
            <person name="Ruiz-Duenas F.J."/>
            <person name="Chevret D."/>
            <person name="Hainaut M."/>
            <person name="Lin J."/>
            <person name="Wang M."/>
            <person name="Pangilinan J."/>
            <person name="Lipzen A."/>
            <person name="Lesage-Meessen L."/>
            <person name="Navarro D."/>
            <person name="Riley R."/>
            <person name="Grigoriev I.V."/>
            <person name="Zhou S."/>
            <person name="Raouche S."/>
            <person name="Rosso M.N."/>
        </authorList>
    </citation>
    <scope>NUCLEOTIDE SEQUENCE [LARGE SCALE GENOMIC DNA]</scope>
    <source>
        <strain evidence="2 3">BRFM 1820</strain>
    </source>
</reference>
<evidence type="ECO:0000313" key="3">
    <source>
        <dbReference type="Proteomes" id="UP000256964"/>
    </source>
</evidence>
<organism evidence="2 3">
    <name type="scientific">Lentinus brumalis</name>
    <dbReference type="NCBI Taxonomy" id="2498619"/>
    <lineage>
        <taxon>Eukaryota</taxon>
        <taxon>Fungi</taxon>
        <taxon>Dikarya</taxon>
        <taxon>Basidiomycota</taxon>
        <taxon>Agaricomycotina</taxon>
        <taxon>Agaricomycetes</taxon>
        <taxon>Polyporales</taxon>
        <taxon>Polyporaceae</taxon>
        <taxon>Lentinus</taxon>
    </lineage>
</organism>
<evidence type="ECO:0000256" key="1">
    <source>
        <dbReference type="SAM" id="MobiDB-lite"/>
    </source>
</evidence>
<protein>
    <submittedName>
        <fullName evidence="2">Uncharacterized protein</fullName>
    </submittedName>
</protein>
<evidence type="ECO:0000313" key="2">
    <source>
        <dbReference type="EMBL" id="RDX45635.1"/>
    </source>
</evidence>
<dbReference type="Proteomes" id="UP000256964">
    <property type="component" value="Unassembled WGS sequence"/>
</dbReference>
<sequence length="219" mass="24553">MSDGSSSATEAAGNLLRGATGRALQAQMLAVWPQAHGRVRLAHSIPLRSNLPLRLPPLFCGSLLVSVPAPILRQITARPVPRPPLNTTIHRETYTRGARKEGDPRRGRRGRDRMGSRKTPRVRGRRGTKEHSPTRRLTLPFPIHNLNMHSSLRTRIRRKRSASTPTRTISVQEAHPTIRTAARTVLRIELTSVLHQQVALIRNLITKIVILPLRLRENS</sequence>
<keyword evidence="3" id="KW-1185">Reference proteome</keyword>
<dbReference type="EMBL" id="KZ857435">
    <property type="protein sequence ID" value="RDX45635.1"/>
    <property type="molecule type" value="Genomic_DNA"/>
</dbReference>
<gene>
    <name evidence="2" type="ORF">OH76DRAFT_936200</name>
</gene>
<feature type="compositionally biased region" description="Basic and acidic residues" evidence="1">
    <location>
        <begin position="89"/>
        <end position="105"/>
    </location>
</feature>
<feature type="compositionally biased region" description="Basic residues" evidence="1">
    <location>
        <begin position="106"/>
        <end position="126"/>
    </location>
</feature>
<feature type="region of interest" description="Disordered" evidence="1">
    <location>
        <begin position="82"/>
        <end position="137"/>
    </location>
</feature>
<name>A0A371CZE1_9APHY</name>